<proteinExistence type="predicted"/>
<dbReference type="InterPro" id="IPR050508">
    <property type="entry name" value="Methyltransf_Superfamily"/>
</dbReference>
<evidence type="ECO:0000313" key="1">
    <source>
        <dbReference type="EMBL" id="NBN76973.1"/>
    </source>
</evidence>
<dbReference type="InterPro" id="IPR036388">
    <property type="entry name" value="WH-like_DNA-bd_sf"/>
</dbReference>
<organism evidence="1 2">
    <name type="scientific">Pannonibacter tanglangensis</name>
    <dbReference type="NCBI Taxonomy" id="2750084"/>
    <lineage>
        <taxon>Bacteria</taxon>
        <taxon>Pseudomonadati</taxon>
        <taxon>Pseudomonadota</taxon>
        <taxon>Alphaproteobacteria</taxon>
        <taxon>Hyphomicrobiales</taxon>
        <taxon>Stappiaceae</taxon>
        <taxon>Pannonibacter</taxon>
    </lineage>
</organism>
<dbReference type="GO" id="GO:0008757">
    <property type="term" value="F:S-adenosylmethionine-dependent methyltransferase activity"/>
    <property type="evidence" value="ECO:0007669"/>
    <property type="project" value="InterPro"/>
</dbReference>
<dbReference type="CDD" id="cd02440">
    <property type="entry name" value="AdoMet_MTases"/>
    <property type="match status" value="1"/>
</dbReference>
<reference evidence="2" key="1">
    <citation type="submission" date="2020-01" db="EMBL/GenBank/DDBJ databases">
        <authorList>
            <person name="Fang Y."/>
            <person name="Sun R."/>
            <person name="Nie L."/>
            <person name="He J."/>
            <person name="Hao L."/>
            <person name="Wang L."/>
            <person name="Su S."/>
            <person name="Lv E."/>
            <person name="Zhang Z."/>
            <person name="Xie R."/>
            <person name="Liu H."/>
        </authorList>
    </citation>
    <scope>NUCLEOTIDE SEQUENCE [LARGE SCALE GENOMIC DNA]</scope>
    <source>
        <strain evidence="2">XCT-53</strain>
    </source>
</reference>
<dbReference type="InterPro" id="IPR001845">
    <property type="entry name" value="HTH_ArsR_DNA-bd_dom"/>
</dbReference>
<dbReference type="InterPro" id="IPR013216">
    <property type="entry name" value="Methyltransf_11"/>
</dbReference>
<dbReference type="GO" id="GO:0003700">
    <property type="term" value="F:DNA-binding transcription factor activity"/>
    <property type="evidence" value="ECO:0007669"/>
    <property type="project" value="InterPro"/>
</dbReference>
<dbReference type="InterPro" id="IPR036390">
    <property type="entry name" value="WH_DNA-bd_sf"/>
</dbReference>
<dbReference type="CDD" id="cd00090">
    <property type="entry name" value="HTH_ARSR"/>
    <property type="match status" value="1"/>
</dbReference>
<dbReference type="PRINTS" id="PR00778">
    <property type="entry name" value="HTHARSR"/>
</dbReference>
<dbReference type="SUPFAM" id="SSF53335">
    <property type="entry name" value="S-adenosyl-L-methionine-dependent methyltransferases"/>
    <property type="match status" value="1"/>
</dbReference>
<dbReference type="PANTHER" id="PTHR42912:SF93">
    <property type="entry name" value="N6-ADENOSINE-METHYLTRANSFERASE TMT1A"/>
    <property type="match status" value="1"/>
</dbReference>
<dbReference type="SMART" id="SM00418">
    <property type="entry name" value="HTH_ARSR"/>
    <property type="match status" value="1"/>
</dbReference>
<dbReference type="RefSeq" id="WP_161675164.1">
    <property type="nucleotide sequence ID" value="NZ_JAABLP010000002.1"/>
</dbReference>
<accession>A0A7X5EZG4</accession>
<dbReference type="Pfam" id="PF01022">
    <property type="entry name" value="HTH_5"/>
    <property type="match status" value="1"/>
</dbReference>
<dbReference type="Pfam" id="PF08241">
    <property type="entry name" value="Methyltransf_11"/>
    <property type="match status" value="1"/>
</dbReference>
<keyword evidence="2" id="KW-1185">Reference proteome</keyword>
<dbReference type="Gene3D" id="3.40.50.150">
    <property type="entry name" value="Vaccinia Virus protein VP39"/>
    <property type="match status" value="1"/>
</dbReference>
<name>A0A7X5EZG4_9HYPH</name>
<sequence length="340" mass="37398">MSEPQYPDQHLAIDDLLSGLRAAGEPSRLRLLALLARSELTVKDATAILGQSQPRISRHLKLLAEAGLVRRYPEGSWVFYRLSEDAAGDLARDLVARLLAADPVLTADASRFDALRRAKAEEAAAYFAAKARDWDKERSLHIAEADVEAAMLRALGDRPFQSFLDLGTGTGRLLELFADRYTTALGVDASHDMLTVARAKLSELGLTRAQVRHGDIYALNVPAGSFDVVAVHQVLHFLDDPARALAEAARVLRPGGRLIIVDFAPHDLEFLREAHAHRRLGFSREQMARWLEGLDLDVELVTDLSPAGADGSKLTVTLWLARDPRIITDLPLVDLTREVA</sequence>
<dbReference type="Gene3D" id="1.10.10.10">
    <property type="entry name" value="Winged helix-like DNA-binding domain superfamily/Winged helix DNA-binding domain"/>
    <property type="match status" value="1"/>
</dbReference>
<dbReference type="PROSITE" id="PS50987">
    <property type="entry name" value="HTH_ARSR_2"/>
    <property type="match status" value="1"/>
</dbReference>
<protein>
    <submittedName>
        <fullName evidence="1">Metalloregulator ArsR/SmtB family transcription factor</fullName>
    </submittedName>
</protein>
<dbReference type="SUPFAM" id="SSF46785">
    <property type="entry name" value="Winged helix' DNA-binding domain"/>
    <property type="match status" value="1"/>
</dbReference>
<dbReference type="InterPro" id="IPR011991">
    <property type="entry name" value="ArsR-like_HTH"/>
</dbReference>
<dbReference type="PANTHER" id="PTHR42912">
    <property type="entry name" value="METHYLTRANSFERASE"/>
    <property type="match status" value="1"/>
</dbReference>
<gene>
    <name evidence="1" type="ORF">GWI72_01685</name>
</gene>
<dbReference type="Proteomes" id="UP000586722">
    <property type="component" value="Unassembled WGS sequence"/>
</dbReference>
<dbReference type="NCBIfam" id="NF033788">
    <property type="entry name" value="HTH_metalloreg"/>
    <property type="match status" value="1"/>
</dbReference>
<comment type="caution">
    <text evidence="1">The sequence shown here is derived from an EMBL/GenBank/DDBJ whole genome shotgun (WGS) entry which is preliminary data.</text>
</comment>
<dbReference type="InterPro" id="IPR029063">
    <property type="entry name" value="SAM-dependent_MTases_sf"/>
</dbReference>
<dbReference type="EMBL" id="JAABLQ010000001">
    <property type="protein sequence ID" value="NBN76973.1"/>
    <property type="molecule type" value="Genomic_DNA"/>
</dbReference>
<dbReference type="AlphaFoldDB" id="A0A7X5EZG4"/>
<evidence type="ECO:0000313" key="2">
    <source>
        <dbReference type="Proteomes" id="UP000586722"/>
    </source>
</evidence>